<comment type="caution">
    <text evidence="1">The sequence shown here is derived from an EMBL/GenBank/DDBJ whole genome shotgun (WGS) entry which is preliminary data.</text>
</comment>
<reference evidence="1 2" key="2">
    <citation type="journal article" date="2022" name="Mol. Ecol. Resour.">
        <title>The genomes of chicory, endive, great burdock and yacon provide insights into Asteraceae paleo-polyploidization history and plant inulin production.</title>
        <authorList>
            <person name="Fan W."/>
            <person name="Wang S."/>
            <person name="Wang H."/>
            <person name="Wang A."/>
            <person name="Jiang F."/>
            <person name="Liu H."/>
            <person name="Zhao H."/>
            <person name="Xu D."/>
            <person name="Zhang Y."/>
        </authorList>
    </citation>
    <scope>NUCLEOTIDE SEQUENCE [LARGE SCALE GENOMIC DNA]</scope>
    <source>
        <strain evidence="2">cv. Yunnan</strain>
        <tissue evidence="1">Leaves</tissue>
    </source>
</reference>
<sequence length="261" mass="30422">MKENSNLISSIMGMPRSRVTKFSAKVNDDGRITIDENMIDTCNAGAEFTLDPLTHQTMSYANKVSGLENTSGLEKVRFYPPTISDDGHTFASWRSLSFYDSHGYNLGHVISGQKTLWKHGCMLEFMYAWWLKKKVWINPWEKQHKIKGSAMDALKLKNCKTFLHKQGDNLDIQNGWIKHCKVRRWERDWNGDGRKRKDRKQRSAMKGDIDHNGIMLRTTQGWNDKHPKDQLILLDVIFYVCVFCICSICTVIMFRTKYCLW</sequence>
<keyword evidence="2" id="KW-1185">Reference proteome</keyword>
<dbReference type="EMBL" id="CM042034">
    <property type="protein sequence ID" value="KAI3763410.1"/>
    <property type="molecule type" value="Genomic_DNA"/>
</dbReference>
<accession>A0ACB9EX70</accession>
<evidence type="ECO:0000313" key="1">
    <source>
        <dbReference type="EMBL" id="KAI3763410.1"/>
    </source>
</evidence>
<organism evidence="1 2">
    <name type="scientific">Smallanthus sonchifolius</name>
    <dbReference type="NCBI Taxonomy" id="185202"/>
    <lineage>
        <taxon>Eukaryota</taxon>
        <taxon>Viridiplantae</taxon>
        <taxon>Streptophyta</taxon>
        <taxon>Embryophyta</taxon>
        <taxon>Tracheophyta</taxon>
        <taxon>Spermatophyta</taxon>
        <taxon>Magnoliopsida</taxon>
        <taxon>eudicotyledons</taxon>
        <taxon>Gunneridae</taxon>
        <taxon>Pentapetalae</taxon>
        <taxon>asterids</taxon>
        <taxon>campanulids</taxon>
        <taxon>Asterales</taxon>
        <taxon>Asteraceae</taxon>
        <taxon>Asteroideae</taxon>
        <taxon>Heliantheae alliance</taxon>
        <taxon>Millerieae</taxon>
        <taxon>Smallanthus</taxon>
    </lineage>
</organism>
<reference evidence="2" key="1">
    <citation type="journal article" date="2022" name="Mol. Ecol. Resour.">
        <title>The genomes of chicory, endive, great burdock and yacon provide insights into Asteraceae palaeo-polyploidization history and plant inulin production.</title>
        <authorList>
            <person name="Fan W."/>
            <person name="Wang S."/>
            <person name="Wang H."/>
            <person name="Wang A."/>
            <person name="Jiang F."/>
            <person name="Liu H."/>
            <person name="Zhao H."/>
            <person name="Xu D."/>
            <person name="Zhang Y."/>
        </authorList>
    </citation>
    <scope>NUCLEOTIDE SEQUENCE [LARGE SCALE GENOMIC DNA]</scope>
    <source>
        <strain evidence="2">cv. Yunnan</strain>
    </source>
</reference>
<name>A0ACB9EX70_9ASTR</name>
<proteinExistence type="predicted"/>
<gene>
    <name evidence="1" type="ORF">L1987_53868</name>
</gene>
<dbReference type="Proteomes" id="UP001056120">
    <property type="component" value="Linkage Group LG17"/>
</dbReference>
<protein>
    <submittedName>
        <fullName evidence="1">Uncharacterized protein</fullName>
    </submittedName>
</protein>
<evidence type="ECO:0000313" key="2">
    <source>
        <dbReference type="Proteomes" id="UP001056120"/>
    </source>
</evidence>